<dbReference type="Pfam" id="PF00034">
    <property type="entry name" value="Cytochrom_C"/>
    <property type="match status" value="1"/>
</dbReference>
<dbReference type="Proteomes" id="UP000308196">
    <property type="component" value="Chromosome"/>
</dbReference>
<evidence type="ECO:0000256" key="2">
    <source>
        <dbReference type="ARBA" id="ARBA00022723"/>
    </source>
</evidence>
<organism evidence="7 8">
    <name type="scientific">Sphingobacterium thalpophilum</name>
    <dbReference type="NCBI Taxonomy" id="259"/>
    <lineage>
        <taxon>Bacteria</taxon>
        <taxon>Pseudomonadati</taxon>
        <taxon>Bacteroidota</taxon>
        <taxon>Sphingobacteriia</taxon>
        <taxon>Sphingobacteriales</taxon>
        <taxon>Sphingobacteriaceae</taxon>
        <taxon>Sphingobacterium</taxon>
    </lineage>
</organism>
<dbReference type="GeneID" id="78463559"/>
<dbReference type="AlphaFoldDB" id="A0A4U9V9P9"/>
<feature type="domain" description="Cytochrome c" evidence="5">
    <location>
        <begin position="45"/>
        <end position="159"/>
    </location>
</feature>
<keyword evidence="1 4" id="KW-0349">Heme</keyword>
<reference evidence="7 8" key="1">
    <citation type="submission" date="2019-05" db="EMBL/GenBank/DDBJ databases">
        <authorList>
            <consortium name="Pathogen Informatics"/>
        </authorList>
    </citation>
    <scope>NUCLEOTIDE SEQUENCE [LARGE SCALE GENOMIC DNA]</scope>
    <source>
        <strain evidence="7 8">NCTC11429</strain>
    </source>
</reference>
<protein>
    <submittedName>
        <fullName evidence="7">Alcohol dehydrogenase cytochrome c subunit</fullName>
    </submittedName>
    <submittedName>
        <fullName evidence="6">C-type cytochrome</fullName>
    </submittedName>
</protein>
<evidence type="ECO:0000313" key="9">
    <source>
        <dbReference type="Proteomes" id="UP001566204"/>
    </source>
</evidence>
<dbReference type="InterPro" id="IPR036909">
    <property type="entry name" value="Cyt_c-like_dom_sf"/>
</dbReference>
<keyword evidence="3 4" id="KW-0408">Iron</keyword>
<dbReference type="Proteomes" id="UP001566204">
    <property type="component" value="Unassembled WGS sequence"/>
</dbReference>
<keyword evidence="9" id="KW-1185">Reference proteome</keyword>
<evidence type="ECO:0000313" key="6">
    <source>
        <dbReference type="EMBL" id="MEZ0453769.1"/>
    </source>
</evidence>
<dbReference type="KEGG" id="stha:NCTC11429_02862"/>
<dbReference type="InterPro" id="IPR051459">
    <property type="entry name" value="Cytochrome_c-type_DH"/>
</dbReference>
<evidence type="ECO:0000256" key="4">
    <source>
        <dbReference type="PROSITE-ProRule" id="PRU00433"/>
    </source>
</evidence>
<sequence length="324" mass="35641">MKTLKVILIIIVVILLVVLAGGVYIKTALPNADPAPKLSIEATPERIENGRYLANHVAVCMDCHSTRNWELFAGPMDVNGMGGGGEVFNQEMGFPGTFYAPNLTPYALASWTDGEIFRAITAGVDKEGKALFPVMASHRFGKMDREDLYDIVAYIRSLAPVKKNIPESKADFPVNILINTMPQKPSFTKRPDTSDELKYGAYLVNAAGCVDCHSKTDKGSIIAGTEFGGGMEFAQPVGIVRAPNITFDQQTGIGTWTQESFLARFKLYADPAYSSPRVENGSYNTPMPWTMYAGMKDTDLRAIYSYLKSLVPINNQVERFTPKK</sequence>
<dbReference type="InterPro" id="IPR009056">
    <property type="entry name" value="Cyt_c-like_dom"/>
</dbReference>
<accession>A0A4U9V9P9</accession>
<feature type="domain" description="Cytochrome c" evidence="5">
    <location>
        <begin position="195"/>
        <end position="311"/>
    </location>
</feature>
<name>A0A4U9V9P9_9SPHI</name>
<evidence type="ECO:0000256" key="1">
    <source>
        <dbReference type="ARBA" id="ARBA00022617"/>
    </source>
</evidence>
<dbReference type="Gene3D" id="1.10.760.10">
    <property type="entry name" value="Cytochrome c-like domain"/>
    <property type="match status" value="2"/>
</dbReference>
<dbReference type="PANTHER" id="PTHR35008">
    <property type="entry name" value="BLL4482 PROTEIN-RELATED"/>
    <property type="match status" value="1"/>
</dbReference>
<dbReference type="EMBL" id="LR590484">
    <property type="protein sequence ID" value="VTR43430.1"/>
    <property type="molecule type" value="Genomic_DNA"/>
</dbReference>
<proteinExistence type="predicted"/>
<dbReference type="EMBL" id="JBEOQB010000006">
    <property type="protein sequence ID" value="MEZ0453769.1"/>
    <property type="molecule type" value="Genomic_DNA"/>
</dbReference>
<dbReference type="GO" id="GO:0020037">
    <property type="term" value="F:heme binding"/>
    <property type="evidence" value="ECO:0007669"/>
    <property type="project" value="InterPro"/>
</dbReference>
<dbReference type="SUPFAM" id="SSF46626">
    <property type="entry name" value="Cytochrome c"/>
    <property type="match status" value="2"/>
</dbReference>
<dbReference type="RefSeq" id="WP_028072172.1">
    <property type="nucleotide sequence ID" value="NZ_JBEOQA010000002.1"/>
</dbReference>
<evidence type="ECO:0000256" key="3">
    <source>
        <dbReference type="ARBA" id="ARBA00023004"/>
    </source>
</evidence>
<evidence type="ECO:0000313" key="8">
    <source>
        <dbReference type="Proteomes" id="UP000308196"/>
    </source>
</evidence>
<dbReference type="PROSITE" id="PS51007">
    <property type="entry name" value="CYTC"/>
    <property type="match status" value="2"/>
</dbReference>
<evidence type="ECO:0000313" key="7">
    <source>
        <dbReference type="EMBL" id="VTR43430.1"/>
    </source>
</evidence>
<gene>
    <name evidence="7" type="primary">adhB_2</name>
    <name evidence="6" type="ORF">ABTW24_19415</name>
    <name evidence="7" type="ORF">NCTC11429_02862</name>
</gene>
<dbReference type="GO" id="GO:0009055">
    <property type="term" value="F:electron transfer activity"/>
    <property type="evidence" value="ECO:0007669"/>
    <property type="project" value="InterPro"/>
</dbReference>
<dbReference type="PANTHER" id="PTHR35008:SF8">
    <property type="entry name" value="ALCOHOL DEHYDROGENASE CYTOCHROME C SUBUNIT"/>
    <property type="match status" value="1"/>
</dbReference>
<evidence type="ECO:0000259" key="5">
    <source>
        <dbReference type="PROSITE" id="PS51007"/>
    </source>
</evidence>
<keyword evidence="2 4" id="KW-0479">Metal-binding</keyword>
<reference evidence="6 9" key="2">
    <citation type="submission" date="2024-06" db="EMBL/GenBank/DDBJ databases">
        <title>Soil Sphingobacterium thalpophilum.</title>
        <authorList>
            <person name="Yang J."/>
            <person name="Li J."/>
        </authorList>
    </citation>
    <scope>NUCLEOTIDE SEQUENCE [LARGE SCALE GENOMIC DNA]</scope>
    <source>
        <strain evidence="6 9">22g91tb</strain>
    </source>
</reference>
<dbReference type="STRING" id="1123265.GCA_000686625_01965"/>
<dbReference type="GO" id="GO:0046872">
    <property type="term" value="F:metal ion binding"/>
    <property type="evidence" value="ECO:0007669"/>
    <property type="project" value="UniProtKB-KW"/>
</dbReference>